<dbReference type="CDD" id="cd06558">
    <property type="entry name" value="crotonase-like"/>
    <property type="match status" value="1"/>
</dbReference>
<dbReference type="InterPro" id="IPR029045">
    <property type="entry name" value="ClpP/crotonase-like_dom_sf"/>
</dbReference>
<organism evidence="4 5">
    <name type="scientific">Gottfriedia acidiceleris</name>
    <dbReference type="NCBI Taxonomy" id="371036"/>
    <lineage>
        <taxon>Bacteria</taxon>
        <taxon>Bacillati</taxon>
        <taxon>Bacillota</taxon>
        <taxon>Bacilli</taxon>
        <taxon>Bacillales</taxon>
        <taxon>Bacillaceae</taxon>
        <taxon>Gottfriedia</taxon>
    </lineage>
</organism>
<dbReference type="InterPro" id="IPR014748">
    <property type="entry name" value="Enoyl-CoA_hydra_C"/>
</dbReference>
<dbReference type="Gene3D" id="3.90.226.10">
    <property type="entry name" value="2-enoyl-CoA Hydratase, Chain A, domain 1"/>
    <property type="match status" value="1"/>
</dbReference>
<dbReference type="InterPro" id="IPR001753">
    <property type="entry name" value="Enoyl-CoA_hydra/iso"/>
</dbReference>
<evidence type="ECO:0000256" key="1">
    <source>
        <dbReference type="ARBA" id="ARBA00005254"/>
    </source>
</evidence>
<dbReference type="Proteomes" id="UP000830639">
    <property type="component" value="Chromosome"/>
</dbReference>
<accession>A0ABY4JQ56</accession>
<proteinExistence type="inferred from homology"/>
<keyword evidence="5" id="KW-1185">Reference proteome</keyword>
<dbReference type="EMBL" id="CP096034">
    <property type="protein sequence ID" value="UPM55225.1"/>
    <property type="molecule type" value="Genomic_DNA"/>
</dbReference>
<dbReference type="PANTHER" id="PTHR11941:SF133">
    <property type="entry name" value="1,2-EPOXYPHENYLACETYL-COA ISOMERASE"/>
    <property type="match status" value="1"/>
</dbReference>
<keyword evidence="2" id="KW-0456">Lyase</keyword>
<dbReference type="InterPro" id="IPR018376">
    <property type="entry name" value="Enoyl-CoA_hyd/isom_CS"/>
</dbReference>
<comment type="similarity">
    <text evidence="1 3">Belongs to the enoyl-CoA hydratase/isomerase family.</text>
</comment>
<sequence length="265" mass="28987">MSINNSKVEDNTITIIKNNVCLIKMNRPDIRNPIHDMFDGLMDTLEKIRDDDQVKAVILTGAERVFSAGGNLKAKRDVSNFFATQKRVKTFHKLLFVMRNLTKPIIAAVNGVAAGAGSSLALACDMVIASRSASFIQSFVKVGALPDMGEIYFLTKLLGPHRAKELMMLGDRISAEKAHQIGLINEVVNDDDLLAVAYSIANQIVAGPSLAIGMIKQLVNQSENLSLEDLLELEAFGQGACFQTEDFKEGVSAFIEKRTPIFKGK</sequence>
<dbReference type="PROSITE" id="PS00166">
    <property type="entry name" value="ENOYL_COA_HYDRATASE"/>
    <property type="match status" value="1"/>
</dbReference>
<name>A0ABY4JQ56_9BACI</name>
<dbReference type="Pfam" id="PF00378">
    <property type="entry name" value="ECH_1"/>
    <property type="match status" value="1"/>
</dbReference>
<dbReference type="Gene3D" id="1.10.12.10">
    <property type="entry name" value="Lyase 2-enoyl-coa Hydratase, Chain A, domain 2"/>
    <property type="match status" value="1"/>
</dbReference>
<evidence type="ECO:0000313" key="4">
    <source>
        <dbReference type="EMBL" id="UPM55225.1"/>
    </source>
</evidence>
<dbReference type="RefSeq" id="WP_248268267.1">
    <property type="nucleotide sequence ID" value="NZ_CP096034.1"/>
</dbReference>
<reference evidence="4 5" key="1">
    <citation type="submission" date="2022-04" db="EMBL/GenBank/DDBJ databases">
        <title>Mechanism of arsenic methylation and mitigation arsenic toxicity by Bacillus sp. LH14 from an Arsenic-Contaminated Paddy Soil.</title>
        <authorList>
            <person name="Wang D."/>
        </authorList>
    </citation>
    <scope>NUCLEOTIDE SEQUENCE [LARGE SCALE GENOMIC DNA]</scope>
    <source>
        <strain evidence="4 5">LH14</strain>
    </source>
</reference>
<evidence type="ECO:0000256" key="3">
    <source>
        <dbReference type="RuleBase" id="RU003707"/>
    </source>
</evidence>
<dbReference type="PANTHER" id="PTHR11941">
    <property type="entry name" value="ENOYL-COA HYDRATASE-RELATED"/>
    <property type="match status" value="1"/>
</dbReference>
<evidence type="ECO:0000313" key="5">
    <source>
        <dbReference type="Proteomes" id="UP000830639"/>
    </source>
</evidence>
<protein>
    <submittedName>
        <fullName evidence="4">Enoyl-CoA hydratase-related protein</fullName>
    </submittedName>
</protein>
<evidence type="ECO:0000256" key="2">
    <source>
        <dbReference type="ARBA" id="ARBA00023239"/>
    </source>
</evidence>
<dbReference type="SUPFAM" id="SSF52096">
    <property type="entry name" value="ClpP/crotonase"/>
    <property type="match status" value="1"/>
</dbReference>
<gene>
    <name evidence="4" type="ORF">MY490_05130</name>
</gene>